<evidence type="ECO:0000313" key="1">
    <source>
        <dbReference type="EMBL" id="MBE1874204.1"/>
    </source>
</evidence>
<accession>A0ABR9MS53</accession>
<reference evidence="1 2" key="1">
    <citation type="submission" date="2020-10" db="EMBL/GenBank/DDBJ databases">
        <title>Myceligenerans pegani sp. nov., an endophytic actinomycete isolated from Peganum harmala L. in Xinjiang, China.</title>
        <authorList>
            <person name="Xin L."/>
        </authorList>
    </citation>
    <scope>NUCLEOTIDE SEQUENCE [LARGE SCALE GENOMIC DNA]</scope>
    <source>
        <strain evidence="1 2">TRM65318</strain>
    </source>
</reference>
<evidence type="ECO:0000313" key="2">
    <source>
        <dbReference type="Proteomes" id="UP000625527"/>
    </source>
</evidence>
<dbReference type="Proteomes" id="UP000625527">
    <property type="component" value="Unassembled WGS sequence"/>
</dbReference>
<organism evidence="1 2">
    <name type="scientific">Myceligenerans pegani</name>
    <dbReference type="NCBI Taxonomy" id="2776917"/>
    <lineage>
        <taxon>Bacteria</taxon>
        <taxon>Bacillati</taxon>
        <taxon>Actinomycetota</taxon>
        <taxon>Actinomycetes</taxon>
        <taxon>Micrococcales</taxon>
        <taxon>Promicromonosporaceae</taxon>
        <taxon>Myceligenerans</taxon>
    </lineage>
</organism>
<keyword evidence="2" id="KW-1185">Reference proteome</keyword>
<sequence>MVHVPEIDGLTQARRLADVEQMARELIAVTRDVPVEDVAVNVSIDAVAGIKVRDVLEDVAAERAEAKRLDADASAKTAALARKLVGKGIAQRDVGKILGVSHQRVNQLVQQ</sequence>
<name>A0ABR9MS53_9MICO</name>
<proteinExistence type="predicted"/>
<gene>
    <name evidence="1" type="ORF">IHE71_00565</name>
</gene>
<dbReference type="EMBL" id="JADAQT010000013">
    <property type="protein sequence ID" value="MBE1874204.1"/>
    <property type="molecule type" value="Genomic_DNA"/>
</dbReference>
<comment type="caution">
    <text evidence="1">The sequence shown here is derived from an EMBL/GenBank/DDBJ whole genome shotgun (WGS) entry which is preliminary data.</text>
</comment>
<protein>
    <submittedName>
        <fullName evidence="1">HicB family toxin-antitoxin system</fullName>
    </submittedName>
</protein>